<dbReference type="Proteomes" id="UP000004067">
    <property type="component" value="Unassembled WGS sequence"/>
</dbReference>
<gene>
    <name evidence="1" type="ORF">HMPREF9081_0735</name>
</gene>
<keyword evidence="2" id="KW-1185">Reference proteome</keyword>
<evidence type="ECO:0000313" key="2">
    <source>
        <dbReference type="Proteomes" id="UP000004067"/>
    </source>
</evidence>
<proteinExistence type="predicted"/>
<organism evidence="1 2">
    <name type="scientific">Centipeda periodontii DSM 2778</name>
    <dbReference type="NCBI Taxonomy" id="888060"/>
    <lineage>
        <taxon>Bacteria</taxon>
        <taxon>Bacillati</taxon>
        <taxon>Bacillota</taxon>
        <taxon>Negativicutes</taxon>
        <taxon>Selenomonadales</taxon>
        <taxon>Selenomonadaceae</taxon>
        <taxon>Centipeda</taxon>
    </lineage>
</organism>
<dbReference type="EMBL" id="AFHQ01000024">
    <property type="protein sequence ID" value="EGK61150.1"/>
    <property type="molecule type" value="Genomic_DNA"/>
</dbReference>
<accession>F5RKF0</accession>
<sequence length="54" mass="6428">MRPVCLLDRTENLYQSDRLHFISDSYSMKTFSYELLFYIGASTIKTILYTRKTP</sequence>
<evidence type="ECO:0000313" key="1">
    <source>
        <dbReference type="EMBL" id="EGK61150.1"/>
    </source>
</evidence>
<comment type="caution">
    <text evidence="1">The sequence shown here is derived from an EMBL/GenBank/DDBJ whole genome shotgun (WGS) entry which is preliminary data.</text>
</comment>
<dbReference type="HOGENOM" id="CLU_3041692_0_0_9"/>
<protein>
    <submittedName>
        <fullName evidence="1">Uncharacterized protein</fullName>
    </submittedName>
</protein>
<dbReference type="AlphaFoldDB" id="F5RKF0"/>
<reference evidence="1 2" key="1">
    <citation type="submission" date="2011-04" db="EMBL/GenBank/DDBJ databases">
        <authorList>
            <person name="Muzny D."/>
            <person name="Qin X."/>
            <person name="Deng J."/>
            <person name="Jiang H."/>
            <person name="Liu Y."/>
            <person name="Qu J."/>
            <person name="Song X.-Z."/>
            <person name="Zhang L."/>
            <person name="Thornton R."/>
            <person name="Coyle M."/>
            <person name="Francisco L."/>
            <person name="Jackson L."/>
            <person name="Javaid M."/>
            <person name="Korchina V."/>
            <person name="Kovar C."/>
            <person name="Mata R."/>
            <person name="Mathew T."/>
            <person name="Ngo R."/>
            <person name="Nguyen L."/>
            <person name="Nguyen N."/>
            <person name="Okwuonu G."/>
            <person name="Ongeri F."/>
            <person name="Pham C."/>
            <person name="Simmons D."/>
            <person name="Wilczek-Boney K."/>
            <person name="Hale W."/>
            <person name="Jakkamsetti A."/>
            <person name="Pham P."/>
            <person name="Ruth R."/>
            <person name="San Lucas F."/>
            <person name="Warren J."/>
            <person name="Zhang J."/>
            <person name="Zhao Z."/>
            <person name="Zhou C."/>
            <person name="Zhu D."/>
            <person name="Lee S."/>
            <person name="Bess C."/>
            <person name="Blankenburg K."/>
            <person name="Forbes L."/>
            <person name="Fu Q."/>
            <person name="Gubbala S."/>
            <person name="Hirani K."/>
            <person name="Jayaseelan J.C."/>
            <person name="Lara F."/>
            <person name="Munidasa M."/>
            <person name="Palculict T."/>
            <person name="Patil S."/>
            <person name="Pu L.-L."/>
            <person name="Saada N."/>
            <person name="Tang L."/>
            <person name="Weissenberger G."/>
            <person name="Zhu Y."/>
            <person name="Hemphill L."/>
            <person name="Shang Y."/>
            <person name="Youmans B."/>
            <person name="Ayvaz T."/>
            <person name="Ross M."/>
            <person name="Santibanez J."/>
            <person name="Aqrawi P."/>
            <person name="Gross S."/>
            <person name="Joshi V."/>
            <person name="Fowler G."/>
            <person name="Nazareth L."/>
            <person name="Reid J."/>
            <person name="Worley K."/>
            <person name="Petrosino J."/>
            <person name="Highlander S."/>
            <person name="Gibbs R."/>
        </authorList>
    </citation>
    <scope>NUCLEOTIDE SEQUENCE [LARGE SCALE GENOMIC DNA]</scope>
    <source>
        <strain evidence="1 2">DSM 2778</strain>
    </source>
</reference>
<name>F5RKF0_9FIRM</name>